<dbReference type="EMBL" id="JANCLU010000002">
    <property type="protein sequence ID" value="MCP8937563.1"/>
    <property type="molecule type" value="Genomic_DNA"/>
</dbReference>
<gene>
    <name evidence="1" type="ORF">NK718_03475</name>
</gene>
<organism evidence="1 2">
    <name type="scientific">Alsobacter ponti</name>
    <dbReference type="NCBI Taxonomy" id="2962936"/>
    <lineage>
        <taxon>Bacteria</taxon>
        <taxon>Pseudomonadati</taxon>
        <taxon>Pseudomonadota</taxon>
        <taxon>Alphaproteobacteria</taxon>
        <taxon>Hyphomicrobiales</taxon>
        <taxon>Alsobacteraceae</taxon>
        <taxon>Alsobacter</taxon>
    </lineage>
</organism>
<proteinExistence type="predicted"/>
<keyword evidence="2" id="KW-1185">Reference proteome</keyword>
<evidence type="ECO:0000313" key="2">
    <source>
        <dbReference type="Proteomes" id="UP001205890"/>
    </source>
</evidence>
<dbReference type="Proteomes" id="UP001205890">
    <property type="component" value="Unassembled WGS sequence"/>
</dbReference>
<sequence length="133" mass="14763">MTDNGDAAQTDFDRWLKAEYAAGGPRGFTAFAILVKIGKKDVTPLCSTYMHVIGVDIDWGEVTTLFAGSGMRWDAAVFFPKRDARTGGPLDNPSARIFLLQHEAKIADDRLAINEGHFFDAWGRRMRVEEVPS</sequence>
<name>A0ABT1LBD5_9HYPH</name>
<protein>
    <submittedName>
        <fullName evidence="1">Uncharacterized protein</fullName>
    </submittedName>
</protein>
<dbReference type="RefSeq" id="WP_254738672.1">
    <property type="nucleotide sequence ID" value="NZ_JANCLU010000002.1"/>
</dbReference>
<accession>A0ABT1LBD5</accession>
<reference evidence="1 2" key="1">
    <citation type="submission" date="2022-07" db="EMBL/GenBank/DDBJ databases">
        <authorList>
            <person name="Li W.-J."/>
            <person name="Deng Q.-Q."/>
        </authorList>
    </citation>
    <scope>NUCLEOTIDE SEQUENCE [LARGE SCALE GENOMIC DNA]</scope>
    <source>
        <strain evidence="1 2">SYSU M60028</strain>
    </source>
</reference>
<evidence type="ECO:0000313" key="1">
    <source>
        <dbReference type="EMBL" id="MCP8937563.1"/>
    </source>
</evidence>
<comment type="caution">
    <text evidence="1">The sequence shown here is derived from an EMBL/GenBank/DDBJ whole genome shotgun (WGS) entry which is preliminary data.</text>
</comment>